<evidence type="ECO:0000256" key="3">
    <source>
        <dbReference type="ARBA" id="ARBA00022989"/>
    </source>
</evidence>
<evidence type="ECO:0000313" key="8">
    <source>
        <dbReference type="Proteomes" id="UP001515500"/>
    </source>
</evidence>
<reference evidence="9" key="1">
    <citation type="submission" date="2025-08" db="UniProtKB">
        <authorList>
            <consortium name="RefSeq"/>
        </authorList>
    </citation>
    <scope>IDENTIFICATION</scope>
</reference>
<keyword evidence="3 6" id="KW-1133">Transmembrane helix</keyword>
<dbReference type="PANTHER" id="PTHR31234">
    <property type="entry name" value="LATE EMBRYOGENESIS ABUNDANT (LEA) HYDROXYPROLINE-RICH GLYCOPROTEIN FAMILY"/>
    <property type="match status" value="1"/>
</dbReference>
<evidence type="ECO:0000313" key="9">
    <source>
        <dbReference type="RefSeq" id="XP_039138494.1"/>
    </source>
</evidence>
<comment type="subcellular location">
    <subcellularLocation>
        <location evidence="1">Membrane</location>
        <topology evidence="1">Single-pass membrane protein</topology>
    </subcellularLocation>
</comment>
<dbReference type="RefSeq" id="XP_039138494.1">
    <property type="nucleotide sequence ID" value="XM_039282560.1"/>
</dbReference>
<evidence type="ECO:0000259" key="7">
    <source>
        <dbReference type="Pfam" id="PF03168"/>
    </source>
</evidence>
<keyword evidence="2 6" id="KW-0812">Transmembrane</keyword>
<evidence type="ECO:0000256" key="5">
    <source>
        <dbReference type="SAM" id="MobiDB-lite"/>
    </source>
</evidence>
<sequence length="261" mass="28770">MATTTTTDHQRIHPLDLESATAPSAPLVPRHQTTSEKTPLHPPNPNPNPNPPFQRSIPLSHLPPPKRRRSCFCKCLCWSLLLLILLIVAIAATAGILYWIFDPKLPKYSVNRLTISAFTVNTDLHINAIFNVNVTAINPNKKIGIYYLDGSELNVFYSDTNLCSGEFPVFYQGHRNTTVMSVPLNGDVKVDSQLVSELTAQQQAGNVPLVFKGNVPVKVKFGALKLWKVTARVTCDVTVNSLNVGSPISIKTSSCKFKLKL</sequence>
<organism evidence="8 9">
    <name type="scientific">Dioscorea cayennensis subsp. rotundata</name>
    <name type="common">White Guinea yam</name>
    <name type="synonym">Dioscorea rotundata</name>
    <dbReference type="NCBI Taxonomy" id="55577"/>
    <lineage>
        <taxon>Eukaryota</taxon>
        <taxon>Viridiplantae</taxon>
        <taxon>Streptophyta</taxon>
        <taxon>Embryophyta</taxon>
        <taxon>Tracheophyta</taxon>
        <taxon>Spermatophyta</taxon>
        <taxon>Magnoliopsida</taxon>
        <taxon>Liliopsida</taxon>
        <taxon>Dioscoreales</taxon>
        <taxon>Dioscoreaceae</taxon>
        <taxon>Dioscorea</taxon>
    </lineage>
</organism>
<proteinExistence type="predicted"/>
<dbReference type="GO" id="GO:0005886">
    <property type="term" value="C:plasma membrane"/>
    <property type="evidence" value="ECO:0007669"/>
    <property type="project" value="TreeGrafter"/>
</dbReference>
<dbReference type="PANTHER" id="PTHR31234:SF72">
    <property type="entry name" value="NDR1_HIN1-LIKE PROTEIN 6"/>
    <property type="match status" value="1"/>
</dbReference>
<feature type="domain" description="Late embryogenesis abundant protein LEA-2 subgroup" evidence="7">
    <location>
        <begin position="134"/>
        <end position="235"/>
    </location>
</feature>
<keyword evidence="8" id="KW-1185">Reference proteome</keyword>
<evidence type="ECO:0000256" key="6">
    <source>
        <dbReference type="SAM" id="Phobius"/>
    </source>
</evidence>
<dbReference type="InterPro" id="IPR004864">
    <property type="entry name" value="LEA_2"/>
</dbReference>
<dbReference type="Pfam" id="PF03168">
    <property type="entry name" value="LEA_2"/>
    <property type="match status" value="1"/>
</dbReference>
<feature type="transmembrane region" description="Helical" evidence="6">
    <location>
        <begin position="76"/>
        <end position="101"/>
    </location>
</feature>
<dbReference type="GO" id="GO:0098542">
    <property type="term" value="P:defense response to other organism"/>
    <property type="evidence" value="ECO:0007669"/>
    <property type="project" value="InterPro"/>
</dbReference>
<evidence type="ECO:0000256" key="2">
    <source>
        <dbReference type="ARBA" id="ARBA00022692"/>
    </source>
</evidence>
<evidence type="ECO:0000256" key="4">
    <source>
        <dbReference type="ARBA" id="ARBA00023136"/>
    </source>
</evidence>
<dbReference type="Proteomes" id="UP001515500">
    <property type="component" value="Chromosome 14"/>
</dbReference>
<protein>
    <submittedName>
        <fullName evidence="9">NDR1/HIN1-like protein 6</fullName>
    </submittedName>
</protein>
<feature type="region of interest" description="Disordered" evidence="5">
    <location>
        <begin position="1"/>
        <end position="59"/>
    </location>
</feature>
<dbReference type="InterPro" id="IPR044839">
    <property type="entry name" value="NDR1-like"/>
</dbReference>
<dbReference type="GeneID" id="120275846"/>
<name>A0AB40CJU2_DIOCR</name>
<dbReference type="AlphaFoldDB" id="A0AB40CJU2"/>
<feature type="compositionally biased region" description="Pro residues" evidence="5">
    <location>
        <begin position="40"/>
        <end position="52"/>
    </location>
</feature>
<keyword evidence="4 6" id="KW-0472">Membrane</keyword>
<gene>
    <name evidence="9" type="primary">LOC120275846</name>
</gene>
<accession>A0AB40CJU2</accession>
<evidence type="ECO:0000256" key="1">
    <source>
        <dbReference type="ARBA" id="ARBA00004167"/>
    </source>
</evidence>